<dbReference type="SFLD" id="SFLDS00032">
    <property type="entry name" value="Radical_SAM_3-amino-3-carboxyp"/>
    <property type="match status" value="1"/>
</dbReference>
<dbReference type="PANTHER" id="PTHR10762:SF2">
    <property type="entry name" value="2-(3-AMINO-3-CARBOXYPROPYL)HISTIDINE SYNTHASE SUBUNIT 2"/>
    <property type="match status" value="1"/>
</dbReference>
<evidence type="ECO:0000256" key="8">
    <source>
        <dbReference type="SAM" id="MobiDB-lite"/>
    </source>
</evidence>
<dbReference type="SFLD" id="SFLDF00408">
    <property type="entry name" value="Diphthamide_biosynthesis_famil"/>
    <property type="match status" value="1"/>
</dbReference>
<dbReference type="FunFam" id="3.40.50.11860:FF:000001">
    <property type="entry name" value="2-(3-amino-3-carboxypropyl)histidine synthase subunit 2"/>
    <property type="match status" value="1"/>
</dbReference>
<sequence>MASEMEAAPVLSTPDNRILEEIEPVVSQNATPLSDDEVSITYDIERTLKEIRQARYRRIALQFPDDMLPDAPRVFQLLSRGLDRKVVANGSEQPSNQTPADADAGLTQSVSQLRVEGQTEEKWSPRLYILADTSYGTCCVDEVAAEHVDADVVVHYGRSCLSPTARLPVIYVFTQKTLSIDPVVRAFKETYPDPATKVVLAADVTYSHHVPALYTRLVEEGYTNLFATEVVHDPSSAIPNRTVPESVREQPQRLSDWQLFHISDPPTALLLTLASRVAAIHIYPTTSNNEAVKPLPASTAVALRRRYAILTSLTTVPIWGILINTLSVKNYLHIVDHVKEQIAGAGKKSYMFVVGKLNAAKVANFSEIGGWVVIGCWESSLVDSKDFWKPVITPFELALALKGDAERVWTGAWQSDFQAILDQPATNGDEQPSHGATTDEEDLSDSESAPPEFDLRTGRYVSHSRPMRDPAPRASQLDGSSAAGPSAARALARRAKGDLAMIGGAVSPGAEFLRSQRTWKGLGSDFDIRYDEEDPADSTLVKEGRKGIARGYTVGDATDKH</sequence>
<dbReference type="NCBIfam" id="TIGR00322">
    <property type="entry name" value="diphth2_R"/>
    <property type="match status" value="1"/>
</dbReference>
<evidence type="ECO:0000256" key="5">
    <source>
        <dbReference type="ARBA" id="ARBA00023004"/>
    </source>
</evidence>
<evidence type="ECO:0000256" key="7">
    <source>
        <dbReference type="RuleBase" id="RU364133"/>
    </source>
</evidence>
<dbReference type="OrthoDB" id="449241at2759"/>
<dbReference type="AlphaFoldDB" id="A0A9W9F9E1"/>
<dbReference type="GO" id="GO:0090560">
    <property type="term" value="F:2-(3-amino-3-carboxypropyl)histidine synthase activity"/>
    <property type="evidence" value="ECO:0007669"/>
    <property type="project" value="InterPro"/>
</dbReference>
<dbReference type="InterPro" id="IPR016435">
    <property type="entry name" value="DPH1/DPH2"/>
</dbReference>
<reference evidence="9" key="2">
    <citation type="journal article" date="2023" name="IMA Fungus">
        <title>Comparative genomic study of the Penicillium genus elucidates a diverse pangenome and 15 lateral gene transfer events.</title>
        <authorList>
            <person name="Petersen C."/>
            <person name="Sorensen T."/>
            <person name="Nielsen M.R."/>
            <person name="Sondergaard T.E."/>
            <person name="Sorensen J.L."/>
            <person name="Fitzpatrick D.A."/>
            <person name="Frisvad J.C."/>
            <person name="Nielsen K.L."/>
        </authorList>
    </citation>
    <scope>NUCLEOTIDE SEQUENCE</scope>
    <source>
        <strain evidence="9">IBT 34128</strain>
    </source>
</reference>
<organism evidence="9 10">
    <name type="scientific">Penicillium alfredii</name>
    <dbReference type="NCBI Taxonomy" id="1506179"/>
    <lineage>
        <taxon>Eukaryota</taxon>
        <taxon>Fungi</taxon>
        <taxon>Dikarya</taxon>
        <taxon>Ascomycota</taxon>
        <taxon>Pezizomycotina</taxon>
        <taxon>Eurotiomycetes</taxon>
        <taxon>Eurotiomycetidae</taxon>
        <taxon>Eurotiales</taxon>
        <taxon>Aspergillaceae</taxon>
        <taxon>Penicillium</taxon>
    </lineage>
</organism>
<feature type="compositionally biased region" description="Polar residues" evidence="8">
    <location>
        <begin position="424"/>
        <end position="436"/>
    </location>
</feature>
<comment type="cofactor">
    <cofactor evidence="1">
        <name>[4Fe-4S] cluster</name>
        <dbReference type="ChEBI" id="CHEBI:49883"/>
    </cofactor>
</comment>
<dbReference type="GO" id="GO:0051536">
    <property type="term" value="F:iron-sulfur cluster binding"/>
    <property type="evidence" value="ECO:0007669"/>
    <property type="project" value="UniProtKB-KW"/>
</dbReference>
<dbReference type="GO" id="GO:0046872">
    <property type="term" value="F:metal ion binding"/>
    <property type="evidence" value="ECO:0007669"/>
    <property type="project" value="UniProtKB-KW"/>
</dbReference>
<keyword evidence="6 7" id="KW-0411">Iron-sulfur</keyword>
<dbReference type="InterPro" id="IPR042263">
    <property type="entry name" value="DPH1/DPH2_1"/>
</dbReference>
<keyword evidence="7" id="KW-0963">Cytoplasm</keyword>
<evidence type="ECO:0000256" key="6">
    <source>
        <dbReference type="ARBA" id="ARBA00023014"/>
    </source>
</evidence>
<accession>A0A9W9F9E1</accession>
<dbReference type="EMBL" id="JAPMSZ010000007">
    <property type="protein sequence ID" value="KAJ5095884.1"/>
    <property type="molecule type" value="Genomic_DNA"/>
</dbReference>
<dbReference type="GO" id="GO:0005737">
    <property type="term" value="C:cytoplasm"/>
    <property type="evidence" value="ECO:0007669"/>
    <property type="project" value="UniProtKB-SubCell"/>
</dbReference>
<keyword evidence="5 7" id="KW-0408">Iron</keyword>
<dbReference type="InterPro" id="IPR042265">
    <property type="entry name" value="DPH1/DPH2_3"/>
</dbReference>
<evidence type="ECO:0000313" key="10">
    <source>
        <dbReference type="Proteomes" id="UP001141434"/>
    </source>
</evidence>
<dbReference type="GeneID" id="81394990"/>
<dbReference type="Gene3D" id="3.40.50.11860">
    <property type="entry name" value="Diphthamide synthesis DPH1/DPH2 domain 3"/>
    <property type="match status" value="1"/>
</dbReference>
<comment type="pathway">
    <text evidence="2 7">Protein modification; peptidyl-diphthamide biosynthesis.</text>
</comment>
<name>A0A9W9F9E1_9EURO</name>
<dbReference type="GO" id="GO:0017183">
    <property type="term" value="P:protein histidyl modification to diphthamide"/>
    <property type="evidence" value="ECO:0007669"/>
    <property type="project" value="InterPro"/>
</dbReference>
<feature type="region of interest" description="Disordered" evidence="8">
    <location>
        <begin position="423"/>
        <end position="486"/>
    </location>
</feature>
<proteinExistence type="inferred from homology"/>
<protein>
    <recommendedName>
        <fullName evidence="7">2-(3-amino-3-carboxypropyl)histidine synthase subunit 2</fullName>
    </recommendedName>
</protein>
<keyword evidence="4 7" id="KW-0479">Metal-binding</keyword>
<evidence type="ECO:0000256" key="3">
    <source>
        <dbReference type="ARBA" id="ARBA00006179"/>
    </source>
</evidence>
<comment type="subcellular location">
    <subcellularLocation>
        <location evidence="7">Cytoplasm</location>
    </subcellularLocation>
</comment>
<dbReference type="NCBIfam" id="TIGR00272">
    <property type="entry name" value="DPH2"/>
    <property type="match status" value="1"/>
</dbReference>
<evidence type="ECO:0000256" key="4">
    <source>
        <dbReference type="ARBA" id="ARBA00022723"/>
    </source>
</evidence>
<evidence type="ECO:0000256" key="2">
    <source>
        <dbReference type="ARBA" id="ARBA00005156"/>
    </source>
</evidence>
<dbReference type="Proteomes" id="UP001141434">
    <property type="component" value="Unassembled WGS sequence"/>
</dbReference>
<dbReference type="Gene3D" id="3.40.50.11840">
    <property type="entry name" value="Diphthamide synthesis DPH1/DPH2 domain 1"/>
    <property type="match status" value="1"/>
</dbReference>
<comment type="caution">
    <text evidence="9">The sequence shown here is derived from an EMBL/GenBank/DDBJ whole genome shotgun (WGS) entry which is preliminary data.</text>
</comment>
<dbReference type="PANTHER" id="PTHR10762">
    <property type="entry name" value="DIPHTHAMIDE BIOSYNTHESIS PROTEIN"/>
    <property type="match status" value="1"/>
</dbReference>
<comment type="similarity">
    <text evidence="3 7">Belongs to the DPH1/DPH2 family. DPH2 subfamily.</text>
</comment>
<keyword evidence="10" id="KW-1185">Reference proteome</keyword>
<reference evidence="9" key="1">
    <citation type="submission" date="2022-11" db="EMBL/GenBank/DDBJ databases">
        <authorList>
            <person name="Petersen C."/>
        </authorList>
    </citation>
    <scope>NUCLEOTIDE SEQUENCE</scope>
    <source>
        <strain evidence="9">IBT 34128</strain>
    </source>
</reference>
<dbReference type="SFLD" id="SFLDG01121">
    <property type="entry name" value="Diphthamide_biosynthesis"/>
    <property type="match status" value="1"/>
</dbReference>
<gene>
    <name evidence="9" type="ORF">NUU61_005240</name>
</gene>
<dbReference type="RefSeq" id="XP_056511435.1">
    <property type="nucleotide sequence ID" value="XM_056655822.1"/>
</dbReference>
<evidence type="ECO:0000256" key="1">
    <source>
        <dbReference type="ARBA" id="ARBA00001966"/>
    </source>
</evidence>
<comment type="function">
    <text evidence="7">Required for the first step of diphthamide biosynthesis, a post-translational modification of histidine which occurs in elongation factor 2. DPH1 and DPH2 transfer a 3-amino-3-carboxypropyl (ACP) group from S-adenosyl-L-methionine (SAM) to a histidine residue, the reaction is assisted by a reduction system comprising DPH3 and a NADH-dependent reductase. Facilitates the reduction of the catalytic iron-sulfur cluster found in the DPH1 subunit.</text>
</comment>
<feature type="compositionally biased region" description="Low complexity" evidence="8">
    <location>
        <begin position="477"/>
        <end position="486"/>
    </location>
</feature>
<evidence type="ECO:0000313" key="9">
    <source>
        <dbReference type="EMBL" id="KAJ5095884.1"/>
    </source>
</evidence>
<dbReference type="InterPro" id="IPR010014">
    <property type="entry name" value="DHP2"/>
</dbReference>
<dbReference type="Pfam" id="PF01866">
    <property type="entry name" value="Diphthamide_syn"/>
    <property type="match status" value="1"/>
</dbReference>